<dbReference type="Gene3D" id="2.60.120.20">
    <property type="match status" value="1"/>
</dbReference>
<evidence type="ECO:0000259" key="5">
    <source>
        <dbReference type="Pfam" id="PF03115"/>
    </source>
</evidence>
<keyword evidence="2" id="KW-0167">Capsid protein</keyword>
<evidence type="ECO:0000256" key="2">
    <source>
        <dbReference type="ARBA" id="ARBA00022561"/>
    </source>
</evidence>
<protein>
    <submittedName>
        <fullName evidence="6">Capsid protein</fullName>
    </submittedName>
</protein>
<evidence type="ECO:0000256" key="4">
    <source>
        <dbReference type="SAM" id="MobiDB-lite"/>
    </source>
</evidence>
<dbReference type="EMBL" id="PP711861">
    <property type="protein sequence ID" value="XBH23894.1"/>
    <property type="molecule type" value="Genomic_RNA"/>
</dbReference>
<reference evidence="6" key="1">
    <citation type="journal article" date="2024" name="Microbiome">
        <title>Substantial viral diversity in bats and rodents from East Africa: insights into evolution, recombination, and cocirculation.</title>
        <authorList>
            <person name="Wang D."/>
            <person name="Yang X."/>
            <person name="Ren Z."/>
            <person name="Hu B."/>
            <person name="Zhao H."/>
            <person name="Yang K."/>
            <person name="Shi P."/>
            <person name="Zhang Z."/>
            <person name="Feng Q."/>
            <person name="Nawenja C.V."/>
            <person name="Obanda V."/>
            <person name="Robert K."/>
            <person name="Nalikka B."/>
            <person name="Waruhiu C.N."/>
            <person name="Ochola G.O."/>
            <person name="Onyuok S.O."/>
            <person name="Ochieng H."/>
            <person name="Li B."/>
            <person name="Zhu Y."/>
            <person name="Si H."/>
            <person name="Yin J."/>
            <person name="Kristiansen K."/>
            <person name="Jin X."/>
            <person name="Xu X."/>
            <person name="Xiao M."/>
            <person name="Agwanda B."/>
            <person name="Ommeh S."/>
            <person name="Li J."/>
            <person name="Shi Z.L."/>
        </authorList>
    </citation>
    <scope>NUCLEOTIDE SEQUENCE</scope>
    <source>
        <strain evidence="6">16A/Kenya/BAT255/2015</strain>
    </source>
</reference>
<comment type="subcellular location">
    <subcellularLocation>
        <location evidence="1">Virion</location>
    </subcellularLocation>
</comment>
<dbReference type="GO" id="GO:0019028">
    <property type="term" value="C:viral capsid"/>
    <property type="evidence" value="ECO:0007669"/>
    <property type="project" value="UniProtKB-KW"/>
</dbReference>
<name>A0AAU7E289_9VIRU</name>
<sequence>MPRRTQAARRNQPKGNPQSKPKPNQTKPPNQTKAKSKDRQQDARIAALERKEEGPRAENSFKCTVNLGTVTDPGSEFSRVASVFLNPALLRDAEQSTDATTPLSVRASQYTLWRCSRGEVRAMPLVGNSGVAGTVALLTMQANAGHSPATTFDAVAARRHTAGNVGRDLRFRFGGKETRGPQHGWYYTNTATGPGQDTLGPAVEVYTLGACKNIYTNTDYTGPLWRLTLTATFEFANYQNNPELATLQTAEGHSSVTVTTTDEGVVQISPSNLRLMLAAPGSTGLGEVVLSLTESASQGLSSIPVLGPLLKTGVAFLRPLLQNLRTPPVYQVYPSFEAARLNQPLKLTPNQTHQGEGAFVVQQLTPTQNQTHSTRAIAPEVTNVMPAHTYDVAPIRSSTPVWFTASGHVAARSIGAATMQFTTTQTFRGCGTSWPGSGQYSGQTTNRWHWPGYQSDKVWRFQLVDSALRLSSGAIGLRAFVGGSSGLLAPFPQIRDAFGGADGNNIGFRTSRDFPSTGGETLVVPALVVAQPLSTSPSTLKQHAGYIIIRPDHISLNLAMQDADATPLGSQALFSGWLLPDYGYMPVGQRQVDEEITRGDPWLRWRDSPAQSQCTAPSPCSSDSCTKSYAELFESSSDEEE</sequence>
<feature type="region of interest" description="Disordered" evidence="4">
    <location>
        <begin position="1"/>
        <end position="57"/>
    </location>
</feature>
<dbReference type="Pfam" id="PF03115">
    <property type="entry name" value="Astro_capsid_N"/>
    <property type="match status" value="1"/>
</dbReference>
<feature type="domain" description="Astrovirus capsid protein inner core" evidence="5">
    <location>
        <begin position="20"/>
        <end position="238"/>
    </location>
</feature>
<evidence type="ECO:0000313" key="6">
    <source>
        <dbReference type="EMBL" id="XBH23894.1"/>
    </source>
</evidence>
<dbReference type="InterPro" id="IPR004337">
    <property type="entry name" value="Astro_capsid_N"/>
</dbReference>
<organism evidence="6">
    <name type="scientific">Coleura bat astrovirus</name>
    <dbReference type="NCBI Taxonomy" id="3141863"/>
    <lineage>
        <taxon>Viruses</taxon>
        <taxon>Riboviria</taxon>
        <taxon>Orthornavirae</taxon>
        <taxon>Pisuviricota</taxon>
        <taxon>Stelpaviricetes</taxon>
        <taxon>Stellavirales</taxon>
        <taxon>Astroviridae</taxon>
    </lineage>
</organism>
<evidence type="ECO:0000256" key="1">
    <source>
        <dbReference type="ARBA" id="ARBA00004328"/>
    </source>
</evidence>
<feature type="compositionally biased region" description="Basic and acidic residues" evidence="4">
    <location>
        <begin position="35"/>
        <end position="56"/>
    </location>
</feature>
<dbReference type="InterPro" id="IPR029053">
    <property type="entry name" value="Viral_coat"/>
</dbReference>
<accession>A0AAU7E289</accession>
<evidence type="ECO:0000256" key="3">
    <source>
        <dbReference type="ARBA" id="ARBA00022844"/>
    </source>
</evidence>
<reference evidence="6" key="2">
    <citation type="submission" date="2024-02" db="EMBL/GenBank/DDBJ databases">
        <authorList>
            <person name="Hu B."/>
        </authorList>
    </citation>
    <scope>NUCLEOTIDE SEQUENCE</scope>
    <source>
        <strain evidence="6">16A/Kenya/BAT255/2015</strain>
    </source>
</reference>
<feature type="compositionally biased region" description="Low complexity" evidence="4">
    <location>
        <begin position="16"/>
        <end position="33"/>
    </location>
</feature>
<keyword evidence="3" id="KW-0946">Virion</keyword>
<proteinExistence type="predicted"/>